<name>A0A8S9NH82_BRACR</name>
<accession>A0A8S9NH82</accession>
<gene>
    <name evidence="1" type="ORF">F2Q69_00042089</name>
</gene>
<protein>
    <submittedName>
        <fullName evidence="1">Uncharacterized protein</fullName>
    </submittedName>
</protein>
<reference evidence="1" key="1">
    <citation type="submission" date="2019-12" db="EMBL/GenBank/DDBJ databases">
        <title>Genome sequencing and annotation of Brassica cretica.</title>
        <authorList>
            <person name="Studholme D.J."/>
            <person name="Sarris P."/>
        </authorList>
    </citation>
    <scope>NUCLEOTIDE SEQUENCE</scope>
    <source>
        <strain evidence="1">PFS-109/04</strain>
        <tissue evidence="1">Leaf</tissue>
    </source>
</reference>
<dbReference type="AlphaFoldDB" id="A0A8S9NH82"/>
<proteinExistence type="predicted"/>
<evidence type="ECO:0000313" key="2">
    <source>
        <dbReference type="Proteomes" id="UP000712600"/>
    </source>
</evidence>
<dbReference type="EMBL" id="QGKX02001621">
    <property type="protein sequence ID" value="KAF3503960.1"/>
    <property type="molecule type" value="Genomic_DNA"/>
</dbReference>
<evidence type="ECO:0000313" key="1">
    <source>
        <dbReference type="EMBL" id="KAF3503960.1"/>
    </source>
</evidence>
<sequence length="147" mass="16328">MLSRTKKRTRVGAALGSRTFELGSGTPWAEADRGRELEQCGNKRRDRGLGFVGSPARSVHTHKGTIYKLGGVHYKDYTSVQSVPRSLKHNLEMSMHLTGLDNSTNGVWTRKNIKSQRTMSNQKDVLSFLLVACAKKTIRGNNETPTP</sequence>
<organism evidence="1 2">
    <name type="scientific">Brassica cretica</name>
    <name type="common">Mustard</name>
    <dbReference type="NCBI Taxonomy" id="69181"/>
    <lineage>
        <taxon>Eukaryota</taxon>
        <taxon>Viridiplantae</taxon>
        <taxon>Streptophyta</taxon>
        <taxon>Embryophyta</taxon>
        <taxon>Tracheophyta</taxon>
        <taxon>Spermatophyta</taxon>
        <taxon>Magnoliopsida</taxon>
        <taxon>eudicotyledons</taxon>
        <taxon>Gunneridae</taxon>
        <taxon>Pentapetalae</taxon>
        <taxon>rosids</taxon>
        <taxon>malvids</taxon>
        <taxon>Brassicales</taxon>
        <taxon>Brassicaceae</taxon>
        <taxon>Brassiceae</taxon>
        <taxon>Brassica</taxon>
    </lineage>
</organism>
<comment type="caution">
    <text evidence="1">The sequence shown here is derived from an EMBL/GenBank/DDBJ whole genome shotgun (WGS) entry which is preliminary data.</text>
</comment>
<dbReference type="Proteomes" id="UP000712600">
    <property type="component" value="Unassembled WGS sequence"/>
</dbReference>